<reference evidence="2" key="1">
    <citation type="journal article" date="2005" name="Nature">
        <title>The map-based sequence of the rice genome.</title>
        <authorList>
            <consortium name="International rice genome sequencing project (IRGSP)"/>
            <person name="Matsumoto T."/>
            <person name="Wu J."/>
            <person name="Kanamori H."/>
            <person name="Katayose Y."/>
            <person name="Fujisawa M."/>
            <person name="Namiki N."/>
            <person name="Mizuno H."/>
            <person name="Yamamoto K."/>
            <person name="Antonio B.A."/>
            <person name="Baba T."/>
            <person name="Sakata K."/>
            <person name="Nagamura Y."/>
            <person name="Aoki H."/>
            <person name="Arikawa K."/>
            <person name="Arita K."/>
            <person name="Bito T."/>
            <person name="Chiden Y."/>
            <person name="Fujitsuka N."/>
            <person name="Fukunaka R."/>
            <person name="Hamada M."/>
            <person name="Harada C."/>
            <person name="Hayashi A."/>
            <person name="Hijishita S."/>
            <person name="Honda M."/>
            <person name="Hosokawa S."/>
            <person name="Ichikawa Y."/>
            <person name="Idonuma A."/>
            <person name="Iijima M."/>
            <person name="Ikeda M."/>
            <person name="Ikeno M."/>
            <person name="Ito K."/>
            <person name="Ito S."/>
            <person name="Ito T."/>
            <person name="Ito Y."/>
            <person name="Ito Y."/>
            <person name="Iwabuchi A."/>
            <person name="Kamiya K."/>
            <person name="Karasawa W."/>
            <person name="Kurita K."/>
            <person name="Katagiri S."/>
            <person name="Kikuta A."/>
            <person name="Kobayashi H."/>
            <person name="Kobayashi N."/>
            <person name="Machita K."/>
            <person name="Maehara T."/>
            <person name="Masukawa M."/>
            <person name="Mizubayashi T."/>
            <person name="Mukai Y."/>
            <person name="Nagasaki H."/>
            <person name="Nagata Y."/>
            <person name="Naito S."/>
            <person name="Nakashima M."/>
            <person name="Nakama Y."/>
            <person name="Nakamichi Y."/>
            <person name="Nakamura M."/>
            <person name="Meguro A."/>
            <person name="Negishi M."/>
            <person name="Ohta I."/>
            <person name="Ohta T."/>
            <person name="Okamoto M."/>
            <person name="Ono N."/>
            <person name="Saji S."/>
            <person name="Sakaguchi M."/>
            <person name="Sakai K."/>
            <person name="Shibata M."/>
            <person name="Shimokawa T."/>
            <person name="Song J."/>
            <person name="Takazaki Y."/>
            <person name="Terasawa K."/>
            <person name="Tsugane M."/>
            <person name="Tsuji K."/>
            <person name="Ueda S."/>
            <person name="Waki K."/>
            <person name="Yamagata H."/>
            <person name="Yamamoto M."/>
            <person name="Yamamoto S."/>
            <person name="Yamane H."/>
            <person name="Yoshiki S."/>
            <person name="Yoshihara R."/>
            <person name="Yukawa K."/>
            <person name="Zhong H."/>
            <person name="Yano M."/>
            <person name="Yuan Q."/>
            <person name="Ouyang S."/>
            <person name="Liu J."/>
            <person name="Jones K.M."/>
            <person name="Gansberger K."/>
            <person name="Moffat K."/>
            <person name="Hill J."/>
            <person name="Bera J."/>
            <person name="Fadrosh D."/>
            <person name="Jin S."/>
            <person name="Johri S."/>
            <person name="Kim M."/>
            <person name="Overton L."/>
            <person name="Reardon M."/>
            <person name="Tsitrin T."/>
            <person name="Vuong H."/>
            <person name="Weaver B."/>
            <person name="Ciecko A."/>
            <person name="Tallon L."/>
            <person name="Jackson J."/>
            <person name="Pai G."/>
            <person name="Aken S.V."/>
            <person name="Utterback T."/>
            <person name="Reidmuller S."/>
            <person name="Feldblyum T."/>
            <person name="Hsiao J."/>
            <person name="Zismann V."/>
            <person name="Iobst S."/>
            <person name="de Vazeille A.R."/>
            <person name="Buell C.R."/>
            <person name="Ying K."/>
            <person name="Li Y."/>
            <person name="Lu T."/>
            <person name="Huang Y."/>
            <person name="Zhao Q."/>
            <person name="Feng Q."/>
            <person name="Zhang L."/>
            <person name="Zhu J."/>
            <person name="Weng Q."/>
            <person name="Mu J."/>
            <person name="Lu Y."/>
            <person name="Fan D."/>
            <person name="Liu Y."/>
            <person name="Guan J."/>
            <person name="Zhang Y."/>
            <person name="Yu S."/>
            <person name="Liu X."/>
            <person name="Zhang Y."/>
            <person name="Hong G."/>
            <person name="Han B."/>
            <person name="Choisne N."/>
            <person name="Demange N."/>
            <person name="Orjeda G."/>
            <person name="Samain S."/>
            <person name="Cattolico L."/>
            <person name="Pelletier E."/>
            <person name="Couloux A."/>
            <person name="Segurens B."/>
            <person name="Wincker P."/>
            <person name="D'Hont A."/>
            <person name="Scarpelli C."/>
            <person name="Weissenbach J."/>
            <person name="Salanoubat M."/>
            <person name="Quetier F."/>
            <person name="Yu Y."/>
            <person name="Kim H.R."/>
            <person name="Rambo T."/>
            <person name="Currie J."/>
            <person name="Collura K."/>
            <person name="Luo M."/>
            <person name="Yang T."/>
            <person name="Ammiraju J.S.S."/>
            <person name="Engler F."/>
            <person name="Soderlund C."/>
            <person name="Wing R.A."/>
            <person name="Palmer L.E."/>
            <person name="de la Bastide M."/>
            <person name="Spiegel L."/>
            <person name="Nascimento L."/>
            <person name="Zutavern T."/>
            <person name="O'Shaughnessy A."/>
            <person name="Dike S."/>
            <person name="Dedhia N."/>
            <person name="Preston R."/>
            <person name="Balija V."/>
            <person name="McCombie W.R."/>
            <person name="Chow T."/>
            <person name="Chen H."/>
            <person name="Chung M."/>
            <person name="Chen C."/>
            <person name="Shaw J."/>
            <person name="Wu H."/>
            <person name="Hsiao K."/>
            <person name="Chao Y."/>
            <person name="Chu M."/>
            <person name="Cheng C."/>
            <person name="Hour A."/>
            <person name="Lee P."/>
            <person name="Lin S."/>
            <person name="Lin Y."/>
            <person name="Liou J."/>
            <person name="Liu S."/>
            <person name="Hsing Y."/>
            <person name="Raghuvanshi S."/>
            <person name="Mohanty A."/>
            <person name="Bharti A.K."/>
            <person name="Gaur A."/>
            <person name="Gupta V."/>
            <person name="Kumar D."/>
            <person name="Ravi V."/>
            <person name="Vij S."/>
            <person name="Kapur A."/>
            <person name="Khurana P."/>
            <person name="Khurana P."/>
            <person name="Khurana J.P."/>
            <person name="Tyagi A.K."/>
            <person name="Gaikwad K."/>
            <person name="Singh A."/>
            <person name="Dalal V."/>
            <person name="Srivastava S."/>
            <person name="Dixit A."/>
            <person name="Pal A.K."/>
            <person name="Ghazi I.A."/>
            <person name="Yadav M."/>
            <person name="Pandit A."/>
            <person name="Bhargava A."/>
            <person name="Sureshbabu K."/>
            <person name="Batra K."/>
            <person name="Sharma T.R."/>
            <person name="Mohapatra T."/>
            <person name="Singh N.K."/>
            <person name="Messing J."/>
            <person name="Nelson A.B."/>
            <person name="Fuks G."/>
            <person name="Kavchok S."/>
            <person name="Keizer G."/>
            <person name="Linton E."/>
            <person name="Llaca V."/>
            <person name="Song R."/>
            <person name="Tanyolac B."/>
            <person name="Young S."/>
            <person name="Ho-Il K."/>
            <person name="Hahn J.H."/>
            <person name="Sangsakoo G."/>
            <person name="Vanavichit A."/>
            <person name="de Mattos Luiz.A.T."/>
            <person name="Zimmer P.D."/>
            <person name="Malone G."/>
            <person name="Dellagostin O."/>
            <person name="de Oliveira A.C."/>
            <person name="Bevan M."/>
            <person name="Bancroft I."/>
            <person name="Minx P."/>
            <person name="Cordum H."/>
            <person name="Wilson R."/>
            <person name="Cheng Z."/>
            <person name="Jin W."/>
            <person name="Jiang J."/>
            <person name="Leong S.A."/>
            <person name="Iwama H."/>
            <person name="Gojobori T."/>
            <person name="Itoh T."/>
            <person name="Niimura Y."/>
            <person name="Fujii Y."/>
            <person name="Habara T."/>
            <person name="Sakai H."/>
            <person name="Sato Y."/>
            <person name="Wilson G."/>
            <person name="Kumar K."/>
            <person name="McCouch S."/>
            <person name="Juretic N."/>
            <person name="Hoen D."/>
            <person name="Wright S."/>
            <person name="Bruskiewich R."/>
            <person name="Bureau T."/>
            <person name="Miyao A."/>
            <person name="Hirochika H."/>
            <person name="Nishikawa T."/>
            <person name="Kadowaki K."/>
            <person name="Sugiura M."/>
            <person name="Burr B."/>
            <person name="Sasaki T."/>
        </authorList>
    </citation>
    <scope>NUCLEOTIDE SEQUENCE [LARGE SCALE GENOMIC DNA]</scope>
    <source>
        <strain evidence="2">cv. Nipponbare</strain>
    </source>
</reference>
<evidence type="ECO:0000313" key="2">
    <source>
        <dbReference type="Proteomes" id="UP000000763"/>
    </source>
</evidence>
<dbReference type="Proteomes" id="UP000000763">
    <property type="component" value="Chromosome 10"/>
</dbReference>
<dbReference type="AlphaFoldDB" id="A0A5S6RAQ4"/>
<dbReference type="EMBL" id="AC022457">
    <property type="protein sequence ID" value="AAK27824.1"/>
    <property type="molecule type" value="Genomic_DNA"/>
</dbReference>
<sequence length="103" mass="11162">MANRLAATGYIQDMQVGMMGDIWKSASLKRKSKRYGVNFFKGFKATVNFLKLGRNPISLGKTTEMIGKKVEHCCRWIQEEEIAGIAESLQGGGSGAGSSGGSW</sequence>
<organism evidence="1 2">
    <name type="scientific">Oryza sativa subsp. japonica</name>
    <name type="common">Rice</name>
    <dbReference type="NCBI Taxonomy" id="39947"/>
    <lineage>
        <taxon>Eukaryota</taxon>
        <taxon>Viridiplantae</taxon>
        <taxon>Streptophyta</taxon>
        <taxon>Embryophyta</taxon>
        <taxon>Tracheophyta</taxon>
        <taxon>Spermatophyta</taxon>
        <taxon>Magnoliopsida</taxon>
        <taxon>Liliopsida</taxon>
        <taxon>Poales</taxon>
        <taxon>Poaceae</taxon>
        <taxon>BOP clade</taxon>
        <taxon>Oryzoideae</taxon>
        <taxon>Oryzeae</taxon>
        <taxon>Oryzinae</taxon>
        <taxon>Oryza</taxon>
        <taxon>Oryza sativa</taxon>
    </lineage>
</organism>
<protein>
    <submittedName>
        <fullName evidence="1">Uncharacterized protein</fullName>
    </submittedName>
</protein>
<reference evidence="2" key="2">
    <citation type="journal article" date="2008" name="Nucleic Acids Res.">
        <title>The rice annotation project database (RAP-DB): 2008 update.</title>
        <authorList>
            <consortium name="The rice annotation project (RAP)"/>
        </authorList>
    </citation>
    <scope>GENOME REANNOTATION</scope>
    <source>
        <strain evidence="2">cv. Nipponbare</strain>
    </source>
</reference>
<accession>A0A5S6RAQ4</accession>
<gene>
    <name evidence="1" type="primary">OSJNBa0006L06.19</name>
</gene>
<proteinExistence type="predicted"/>
<evidence type="ECO:0000313" key="1">
    <source>
        <dbReference type="EMBL" id="AAK27824.1"/>
    </source>
</evidence>
<name>A0A5S6RAQ4_ORYSJ</name>